<dbReference type="EMBL" id="JXKG01000002">
    <property type="protein sequence ID" value="OJG16214.1"/>
    <property type="molecule type" value="Genomic_DNA"/>
</dbReference>
<evidence type="ECO:0000256" key="10">
    <source>
        <dbReference type="HAMAP-Rule" id="MF_00685"/>
    </source>
</evidence>
<dbReference type="STRING" id="317010.RU96_GL000956"/>
<evidence type="ECO:0000256" key="9">
    <source>
        <dbReference type="ARBA" id="ARBA00023277"/>
    </source>
</evidence>
<dbReference type="GO" id="GO:0003844">
    <property type="term" value="F:1,4-alpha-glucan branching enzyme activity"/>
    <property type="evidence" value="ECO:0007669"/>
    <property type="project" value="UniProtKB-UniRule"/>
</dbReference>
<dbReference type="CDD" id="cd11322">
    <property type="entry name" value="AmyAc_Glg_BE"/>
    <property type="match status" value="1"/>
</dbReference>
<feature type="active site" description="Nucleophile" evidence="10 11">
    <location>
        <position position="318"/>
    </location>
</feature>
<reference evidence="13 14" key="1">
    <citation type="submission" date="2014-12" db="EMBL/GenBank/DDBJ databases">
        <title>Draft genome sequences of 29 type strains of Enterococci.</title>
        <authorList>
            <person name="Zhong Z."/>
            <person name="Sun Z."/>
            <person name="Liu W."/>
            <person name="Zhang W."/>
            <person name="Zhang H."/>
        </authorList>
    </citation>
    <scope>NUCLEOTIDE SEQUENCE [LARGE SCALE GENOMIC DNA]</scope>
    <source>
        <strain evidence="13 14">DSM 21207</strain>
    </source>
</reference>
<dbReference type="Gene3D" id="3.20.20.80">
    <property type="entry name" value="Glycosidases"/>
    <property type="match status" value="1"/>
</dbReference>
<organism evidence="13 14">
    <name type="scientific">Enterococcus canintestini</name>
    <dbReference type="NCBI Taxonomy" id="317010"/>
    <lineage>
        <taxon>Bacteria</taxon>
        <taxon>Bacillati</taxon>
        <taxon>Bacillota</taxon>
        <taxon>Bacilli</taxon>
        <taxon>Lactobacillales</taxon>
        <taxon>Enterococcaceae</taxon>
        <taxon>Enterococcus</taxon>
    </lineage>
</organism>
<keyword evidence="8 10" id="KW-0320">Glycogen biosynthesis</keyword>
<evidence type="ECO:0000313" key="14">
    <source>
        <dbReference type="Proteomes" id="UP000182835"/>
    </source>
</evidence>
<keyword evidence="7 10" id="KW-0808">Transferase</keyword>
<sequence length="651" mass="76357">MRNIQDRKETGMVEEKQANDVLVAEERFLTGENFYSQHLLGAHKKTDGSFVFRVWAPNAQQVWLVGDFNNWDDSLPLSKRESGIWELTTSQPNEGDLYKFKVRQANGREIFKIDPFAIRFEKRPGSAAVLHTMTEKKWKDGLWQGRKKRTNHFKRPMNIYEVHASSWKHHKDNTPYTFADLKEELVPYVKQMGYTHIEFMPLMEHPLGKSWGYQLVGYFALSSYYGTPEEFQDFVEACHKENIGVLVDWVPGHFCINEDTLPYYDGTPTFEYEDYDRAQNVRWGAVNFDLGKPQVQSFLISSALFWLEFYHVDGIRVDAVSNMIYRDYDEGPWTPNHEGGNRNFEGYYFLQKLNAVVKLAHPDALMIAEESSSETKVTGMIESGALGFDYKWNMGWMNDVLRFYEMDPIYRRDNFNLLTFSFMYMMRENYILPLSHDEVVHGKKSLMHKMWGDRYKQFSQLRNLYTYMMTHPGKKLLFMGSEWGQFLEWKYDHGLEWVDLNDDMNHNMQHFTQTLNALYKDEKALFELEGDYDTIEIIDADNKDDTVLSFIRRSKTKKDFVIVVLNLTPVERKDFVIGVPYPGTYKEILNTEMKEFGGTWTKSNPVRETSALPFKDYHYQFKTIVPALGALLIKPENINTRAKPKTKKAKA</sequence>
<dbReference type="InterPro" id="IPR013780">
    <property type="entry name" value="Glyco_hydro_b"/>
</dbReference>
<keyword evidence="9 10" id="KW-0119">Carbohydrate metabolism</keyword>
<dbReference type="InterPro" id="IPR004193">
    <property type="entry name" value="Glyco_hydro_13_N"/>
</dbReference>
<comment type="pathway">
    <text evidence="3 10">Glycan biosynthesis; glycogen biosynthesis.</text>
</comment>
<evidence type="ECO:0000256" key="8">
    <source>
        <dbReference type="ARBA" id="ARBA00023056"/>
    </source>
</evidence>
<evidence type="ECO:0000256" key="11">
    <source>
        <dbReference type="PIRSR" id="PIRSR000463-1"/>
    </source>
</evidence>
<dbReference type="Gene3D" id="2.60.40.10">
    <property type="entry name" value="Immunoglobulins"/>
    <property type="match status" value="1"/>
</dbReference>
<dbReference type="InterPro" id="IPR017853">
    <property type="entry name" value="GH"/>
</dbReference>
<dbReference type="InterPro" id="IPR044143">
    <property type="entry name" value="GlgB_N_E_set_prok"/>
</dbReference>
<dbReference type="NCBIfam" id="NF008967">
    <property type="entry name" value="PRK12313.1"/>
    <property type="match status" value="1"/>
</dbReference>
<keyword evidence="6 10" id="KW-0328">Glycosyltransferase</keyword>
<comment type="function">
    <text evidence="2 10">Catalyzes the formation of the alpha-1,6-glucosidic linkages in glycogen by scission of a 1,4-alpha-linked oligosaccharide from growing alpha-1,4-glucan chains and the subsequent attachment of the oligosaccharide to the alpha-1,6 position.</text>
</comment>
<comment type="caution">
    <text evidence="13">The sequence shown here is derived from an EMBL/GenBank/DDBJ whole genome shotgun (WGS) entry which is preliminary data.</text>
</comment>
<feature type="active site" description="Proton donor" evidence="10 11">
    <location>
        <position position="369"/>
    </location>
</feature>
<dbReference type="InterPro" id="IPR006048">
    <property type="entry name" value="A-amylase/branching_C"/>
</dbReference>
<evidence type="ECO:0000256" key="4">
    <source>
        <dbReference type="ARBA" id="ARBA00009000"/>
    </source>
</evidence>
<feature type="domain" description="Glycosyl hydrolase family 13 catalytic" evidence="12">
    <location>
        <begin position="161"/>
        <end position="519"/>
    </location>
</feature>
<evidence type="ECO:0000256" key="1">
    <source>
        <dbReference type="ARBA" id="ARBA00000826"/>
    </source>
</evidence>
<comment type="similarity">
    <text evidence="4 10">Belongs to the glycosyl hydrolase 13 family. GlgB subfamily.</text>
</comment>
<keyword evidence="5 10" id="KW-0321">Glycogen metabolism</keyword>
<dbReference type="Proteomes" id="UP000182835">
    <property type="component" value="Unassembled WGS sequence"/>
</dbReference>
<dbReference type="GO" id="GO:0004553">
    <property type="term" value="F:hydrolase activity, hydrolyzing O-glycosyl compounds"/>
    <property type="evidence" value="ECO:0007669"/>
    <property type="project" value="InterPro"/>
</dbReference>
<dbReference type="Pfam" id="PF00128">
    <property type="entry name" value="Alpha-amylase"/>
    <property type="match status" value="1"/>
</dbReference>
<proteinExistence type="inferred from homology"/>
<dbReference type="InterPro" id="IPR013783">
    <property type="entry name" value="Ig-like_fold"/>
</dbReference>
<evidence type="ECO:0000256" key="2">
    <source>
        <dbReference type="ARBA" id="ARBA00002953"/>
    </source>
</evidence>
<evidence type="ECO:0000256" key="7">
    <source>
        <dbReference type="ARBA" id="ARBA00022679"/>
    </source>
</evidence>
<dbReference type="InterPro" id="IPR037439">
    <property type="entry name" value="Branching_enzy"/>
</dbReference>
<dbReference type="PANTHER" id="PTHR43651">
    <property type="entry name" value="1,4-ALPHA-GLUCAN-BRANCHING ENZYME"/>
    <property type="match status" value="1"/>
</dbReference>
<dbReference type="SMART" id="SM00642">
    <property type="entry name" value="Aamy"/>
    <property type="match status" value="1"/>
</dbReference>
<dbReference type="Pfam" id="PF02806">
    <property type="entry name" value="Alpha-amylase_C"/>
    <property type="match status" value="1"/>
</dbReference>
<dbReference type="FunFam" id="3.20.20.80:FF:000003">
    <property type="entry name" value="1,4-alpha-glucan branching enzyme GlgB"/>
    <property type="match status" value="1"/>
</dbReference>
<comment type="subunit">
    <text evidence="10">Monomer.</text>
</comment>
<dbReference type="Gene3D" id="2.60.40.1180">
    <property type="entry name" value="Golgi alpha-mannosidase II"/>
    <property type="match status" value="1"/>
</dbReference>
<dbReference type="CDD" id="cd02855">
    <property type="entry name" value="E_set_GBE_prok_N"/>
    <property type="match status" value="1"/>
</dbReference>
<dbReference type="PANTHER" id="PTHR43651:SF3">
    <property type="entry name" value="1,4-ALPHA-GLUCAN-BRANCHING ENZYME"/>
    <property type="match status" value="1"/>
</dbReference>
<dbReference type="GO" id="GO:0043169">
    <property type="term" value="F:cation binding"/>
    <property type="evidence" value="ECO:0007669"/>
    <property type="project" value="InterPro"/>
</dbReference>
<dbReference type="EC" id="2.4.1.18" evidence="10"/>
<evidence type="ECO:0000256" key="3">
    <source>
        <dbReference type="ARBA" id="ARBA00004964"/>
    </source>
</evidence>
<dbReference type="InterPro" id="IPR014756">
    <property type="entry name" value="Ig_E-set"/>
</dbReference>
<dbReference type="InterPro" id="IPR006407">
    <property type="entry name" value="GlgB"/>
</dbReference>
<dbReference type="SUPFAM" id="SSF51445">
    <property type="entry name" value="(Trans)glycosidases"/>
    <property type="match status" value="1"/>
</dbReference>
<dbReference type="NCBIfam" id="TIGR01515">
    <property type="entry name" value="branching_enzym"/>
    <property type="match status" value="1"/>
</dbReference>
<dbReference type="HAMAP" id="MF_00685">
    <property type="entry name" value="GlgB"/>
    <property type="match status" value="1"/>
</dbReference>
<name>A0A1L8R902_9ENTE</name>
<protein>
    <recommendedName>
        <fullName evidence="10">1,4-alpha-glucan branching enzyme GlgB</fullName>
        <ecNumber evidence="10">2.4.1.18</ecNumber>
    </recommendedName>
    <alternativeName>
        <fullName evidence="10">1,4-alpha-D-glucan:1,4-alpha-D-glucan 6-glucosyl-transferase</fullName>
    </alternativeName>
    <alternativeName>
        <fullName evidence="10">Alpha-(1-&gt;4)-glucan branching enzyme</fullName>
    </alternativeName>
    <alternativeName>
        <fullName evidence="10">Glycogen branching enzyme</fullName>
        <shortName evidence="10">BE</shortName>
    </alternativeName>
</protein>
<dbReference type="InterPro" id="IPR006047">
    <property type="entry name" value="GH13_cat_dom"/>
</dbReference>
<evidence type="ECO:0000313" key="13">
    <source>
        <dbReference type="EMBL" id="OJG16214.1"/>
    </source>
</evidence>
<dbReference type="SUPFAM" id="SSF81296">
    <property type="entry name" value="E set domains"/>
    <property type="match status" value="1"/>
</dbReference>
<dbReference type="PIRSF" id="PIRSF000463">
    <property type="entry name" value="GlgB"/>
    <property type="match status" value="1"/>
</dbReference>
<dbReference type="SUPFAM" id="SSF51011">
    <property type="entry name" value="Glycosyl hydrolase domain"/>
    <property type="match status" value="1"/>
</dbReference>
<dbReference type="GO" id="GO:0005829">
    <property type="term" value="C:cytosol"/>
    <property type="evidence" value="ECO:0007669"/>
    <property type="project" value="TreeGrafter"/>
</dbReference>
<dbReference type="AlphaFoldDB" id="A0A1L8R902"/>
<dbReference type="Pfam" id="PF02922">
    <property type="entry name" value="CBM_48"/>
    <property type="match status" value="1"/>
</dbReference>
<accession>A0A1L8R902</accession>
<evidence type="ECO:0000256" key="5">
    <source>
        <dbReference type="ARBA" id="ARBA00022600"/>
    </source>
</evidence>
<dbReference type="GO" id="GO:0005978">
    <property type="term" value="P:glycogen biosynthetic process"/>
    <property type="evidence" value="ECO:0007669"/>
    <property type="project" value="UniProtKB-UniRule"/>
</dbReference>
<evidence type="ECO:0000256" key="6">
    <source>
        <dbReference type="ARBA" id="ARBA00022676"/>
    </source>
</evidence>
<gene>
    <name evidence="10" type="primary">glgB</name>
    <name evidence="13" type="ORF">RU96_GL000956</name>
</gene>
<comment type="catalytic activity">
    <reaction evidence="1 10">
        <text>Transfers a segment of a (1-&gt;4)-alpha-D-glucan chain to a primary hydroxy group in a similar glucan chain.</text>
        <dbReference type="EC" id="2.4.1.18"/>
    </reaction>
</comment>
<evidence type="ECO:0000259" key="12">
    <source>
        <dbReference type="SMART" id="SM00642"/>
    </source>
</evidence>
<dbReference type="UniPathway" id="UPA00164"/>